<dbReference type="EMBL" id="JABSTQ010009620">
    <property type="protein sequence ID" value="KAG0427498.1"/>
    <property type="molecule type" value="Genomic_DNA"/>
</dbReference>
<gene>
    <name evidence="1" type="ORF">HPB47_025450</name>
</gene>
<evidence type="ECO:0000313" key="1">
    <source>
        <dbReference type="EMBL" id="KAG0427498.1"/>
    </source>
</evidence>
<organism evidence="1 2">
    <name type="scientific">Ixodes persulcatus</name>
    <name type="common">Taiga tick</name>
    <dbReference type="NCBI Taxonomy" id="34615"/>
    <lineage>
        <taxon>Eukaryota</taxon>
        <taxon>Metazoa</taxon>
        <taxon>Ecdysozoa</taxon>
        <taxon>Arthropoda</taxon>
        <taxon>Chelicerata</taxon>
        <taxon>Arachnida</taxon>
        <taxon>Acari</taxon>
        <taxon>Parasitiformes</taxon>
        <taxon>Ixodida</taxon>
        <taxon>Ixodoidea</taxon>
        <taxon>Ixodidae</taxon>
        <taxon>Ixodinae</taxon>
        <taxon>Ixodes</taxon>
    </lineage>
</organism>
<sequence>MHKIVMANACPVILFRTCRWPKASLAILVAIIIATCITTGAVTYVHSYLPFIMILTTHIRSSMETSVYVYQMPFTHAPELFTGILFGCLAAQPCKLGRWSRAFMWTLAAIAALASVFGVYTWSRGRAPEALESAFFAGLHRFAWAFAVSWTMYACASGCGGLVHKLLACPLWYPLGRLSFAMYLLNLMVIAVNIVLSRERKTYQPFLQAQGNMGMIMMSYALATVFYLGIECPVEGVDAVLFRWMKADPAARSDVPKANEHLELKLKT</sequence>
<evidence type="ECO:0000313" key="2">
    <source>
        <dbReference type="Proteomes" id="UP000805193"/>
    </source>
</evidence>
<name>A0AC60Q1U3_IXOPE</name>
<protein>
    <submittedName>
        <fullName evidence="1">Uncharacterized protein</fullName>
    </submittedName>
</protein>
<keyword evidence="2" id="KW-1185">Reference proteome</keyword>
<reference evidence="1 2" key="1">
    <citation type="journal article" date="2020" name="Cell">
        <title>Large-Scale Comparative Analyses of Tick Genomes Elucidate Their Genetic Diversity and Vector Capacities.</title>
        <authorList>
            <consortium name="Tick Genome and Microbiome Consortium (TIGMIC)"/>
            <person name="Jia N."/>
            <person name="Wang J."/>
            <person name="Shi W."/>
            <person name="Du L."/>
            <person name="Sun Y."/>
            <person name="Zhan W."/>
            <person name="Jiang J.F."/>
            <person name="Wang Q."/>
            <person name="Zhang B."/>
            <person name="Ji P."/>
            <person name="Bell-Sakyi L."/>
            <person name="Cui X.M."/>
            <person name="Yuan T.T."/>
            <person name="Jiang B.G."/>
            <person name="Yang W.F."/>
            <person name="Lam T.T."/>
            <person name="Chang Q.C."/>
            <person name="Ding S.J."/>
            <person name="Wang X.J."/>
            <person name="Zhu J.G."/>
            <person name="Ruan X.D."/>
            <person name="Zhao L."/>
            <person name="Wei J.T."/>
            <person name="Ye R.Z."/>
            <person name="Que T.C."/>
            <person name="Du C.H."/>
            <person name="Zhou Y.H."/>
            <person name="Cheng J.X."/>
            <person name="Dai P.F."/>
            <person name="Guo W.B."/>
            <person name="Han X.H."/>
            <person name="Huang E.J."/>
            <person name="Li L.F."/>
            <person name="Wei W."/>
            <person name="Gao Y.C."/>
            <person name="Liu J.Z."/>
            <person name="Shao H.Z."/>
            <person name="Wang X."/>
            <person name="Wang C.C."/>
            <person name="Yang T.C."/>
            <person name="Huo Q.B."/>
            <person name="Li W."/>
            <person name="Chen H.Y."/>
            <person name="Chen S.E."/>
            <person name="Zhou L.G."/>
            <person name="Ni X.B."/>
            <person name="Tian J.H."/>
            <person name="Sheng Y."/>
            <person name="Liu T."/>
            <person name="Pan Y.S."/>
            <person name="Xia L.Y."/>
            <person name="Li J."/>
            <person name="Zhao F."/>
            <person name="Cao W.C."/>
        </authorList>
    </citation>
    <scope>NUCLEOTIDE SEQUENCE [LARGE SCALE GENOMIC DNA]</scope>
    <source>
        <strain evidence="1">Iper-2018</strain>
    </source>
</reference>
<dbReference type="Proteomes" id="UP000805193">
    <property type="component" value="Unassembled WGS sequence"/>
</dbReference>
<proteinExistence type="predicted"/>
<accession>A0AC60Q1U3</accession>
<comment type="caution">
    <text evidence="1">The sequence shown here is derived from an EMBL/GenBank/DDBJ whole genome shotgun (WGS) entry which is preliminary data.</text>
</comment>